<keyword evidence="3" id="KW-1185">Reference proteome</keyword>
<dbReference type="Proteomes" id="UP001189429">
    <property type="component" value="Unassembled WGS sequence"/>
</dbReference>
<feature type="non-terminal residue" evidence="2">
    <location>
        <position position="1"/>
    </location>
</feature>
<evidence type="ECO:0000256" key="1">
    <source>
        <dbReference type="SAM" id="MobiDB-lite"/>
    </source>
</evidence>
<sequence>VANAAGANQELPLQEPDNSQAGASSPEPEGGPPISTTAATPPWEILYEDDE</sequence>
<proteinExistence type="predicted"/>
<evidence type="ECO:0000313" key="2">
    <source>
        <dbReference type="EMBL" id="CAK0884933.1"/>
    </source>
</evidence>
<name>A0ABN9WJ23_9DINO</name>
<feature type="non-terminal residue" evidence="2">
    <location>
        <position position="51"/>
    </location>
</feature>
<gene>
    <name evidence="2" type="ORF">PCOR1329_LOCUS66694</name>
</gene>
<evidence type="ECO:0000313" key="3">
    <source>
        <dbReference type="Proteomes" id="UP001189429"/>
    </source>
</evidence>
<dbReference type="EMBL" id="CAUYUJ010018607">
    <property type="protein sequence ID" value="CAK0884933.1"/>
    <property type="molecule type" value="Genomic_DNA"/>
</dbReference>
<protein>
    <submittedName>
        <fullName evidence="2">Uncharacterized protein</fullName>
    </submittedName>
</protein>
<comment type="caution">
    <text evidence="2">The sequence shown here is derived from an EMBL/GenBank/DDBJ whole genome shotgun (WGS) entry which is preliminary data.</text>
</comment>
<accession>A0ABN9WJ23</accession>
<organism evidence="2 3">
    <name type="scientific">Prorocentrum cordatum</name>
    <dbReference type="NCBI Taxonomy" id="2364126"/>
    <lineage>
        <taxon>Eukaryota</taxon>
        <taxon>Sar</taxon>
        <taxon>Alveolata</taxon>
        <taxon>Dinophyceae</taxon>
        <taxon>Prorocentrales</taxon>
        <taxon>Prorocentraceae</taxon>
        <taxon>Prorocentrum</taxon>
    </lineage>
</organism>
<feature type="region of interest" description="Disordered" evidence="1">
    <location>
        <begin position="1"/>
        <end position="51"/>
    </location>
</feature>
<reference evidence="2" key="1">
    <citation type="submission" date="2023-10" db="EMBL/GenBank/DDBJ databases">
        <authorList>
            <person name="Chen Y."/>
            <person name="Shah S."/>
            <person name="Dougan E. K."/>
            <person name="Thang M."/>
            <person name="Chan C."/>
        </authorList>
    </citation>
    <scope>NUCLEOTIDE SEQUENCE [LARGE SCALE GENOMIC DNA]</scope>
</reference>